<evidence type="ECO:0000313" key="2">
    <source>
        <dbReference type="EMBL" id="GAA1167018.1"/>
    </source>
</evidence>
<evidence type="ECO:0000256" key="1">
    <source>
        <dbReference type="SAM" id="MobiDB-lite"/>
    </source>
</evidence>
<dbReference type="EMBL" id="BAAAJE010000043">
    <property type="protein sequence ID" value="GAA1167018.1"/>
    <property type="molecule type" value="Genomic_DNA"/>
</dbReference>
<reference evidence="3" key="1">
    <citation type="journal article" date="2019" name="Int. J. Syst. Evol. Microbiol.">
        <title>The Global Catalogue of Microorganisms (GCM) 10K type strain sequencing project: providing services to taxonomists for standard genome sequencing and annotation.</title>
        <authorList>
            <consortium name="The Broad Institute Genomics Platform"/>
            <consortium name="The Broad Institute Genome Sequencing Center for Infectious Disease"/>
            <person name="Wu L."/>
            <person name="Ma J."/>
        </authorList>
    </citation>
    <scope>NUCLEOTIDE SEQUENCE [LARGE SCALE GENOMIC DNA]</scope>
    <source>
        <strain evidence="3">JCM 11813</strain>
    </source>
</reference>
<sequence>MRGESGSPASQTAEQLVRLLNLSPDPHPFQSRSRVHSRESWTGRAGEESARDIVDDARLMNQILEVIDTLYNRTVIDSIGRTSATYSTRVGPWEEVEPEGEVQLEALEEREAEDRSGGAFEIAFDKPSLDSAMEIIPSLLTEGAFAEVLAARESKRWVDSLRRLNEAATGSDSARNRAVHHHTRLMARALDGIARVENSESGVWIEAKGLTWDVIATGSPALLAVFNPWLGLSASVPTVGARIWKAVQSQRQLELRHGALGKLVGSRRNGQ</sequence>
<comment type="caution">
    <text evidence="2">The sequence shown here is derived from an EMBL/GenBank/DDBJ whole genome shotgun (WGS) entry which is preliminary data.</text>
</comment>
<evidence type="ECO:0000313" key="3">
    <source>
        <dbReference type="Proteomes" id="UP001499979"/>
    </source>
</evidence>
<accession>A0ABP4FCT7</accession>
<proteinExistence type="predicted"/>
<dbReference type="Proteomes" id="UP001499979">
    <property type="component" value="Unassembled WGS sequence"/>
</dbReference>
<name>A0ABP4FCT7_9ACTN</name>
<gene>
    <name evidence="2" type="ORF">GCM10009606_50030</name>
</gene>
<feature type="compositionally biased region" description="Basic and acidic residues" evidence="1">
    <location>
        <begin position="36"/>
        <end position="47"/>
    </location>
</feature>
<keyword evidence="3" id="KW-1185">Reference proteome</keyword>
<organism evidence="2 3">
    <name type="scientific">Nocardioides aquiterrae</name>
    <dbReference type="NCBI Taxonomy" id="203799"/>
    <lineage>
        <taxon>Bacteria</taxon>
        <taxon>Bacillati</taxon>
        <taxon>Actinomycetota</taxon>
        <taxon>Actinomycetes</taxon>
        <taxon>Propionibacteriales</taxon>
        <taxon>Nocardioidaceae</taxon>
        <taxon>Nocardioides</taxon>
    </lineage>
</organism>
<feature type="region of interest" description="Disordered" evidence="1">
    <location>
        <begin position="22"/>
        <end position="47"/>
    </location>
</feature>
<protein>
    <submittedName>
        <fullName evidence="2">Uncharacterized protein</fullName>
    </submittedName>
</protein>